<reference evidence="1 2" key="1">
    <citation type="journal article" date="2014" name="PLoS Genet.">
        <title>Phylogenetically driven sequencing of extremely halophilic archaea reveals strategies for static and dynamic osmo-response.</title>
        <authorList>
            <person name="Becker E.A."/>
            <person name="Seitzer P.M."/>
            <person name="Tritt A."/>
            <person name="Larsen D."/>
            <person name="Krusor M."/>
            <person name="Yao A.I."/>
            <person name="Wu D."/>
            <person name="Madern D."/>
            <person name="Eisen J.A."/>
            <person name="Darling A.E."/>
            <person name="Facciotti M.T."/>
        </authorList>
    </citation>
    <scope>NUCLEOTIDE SEQUENCE [LARGE SCALE GENOMIC DNA]</scope>
    <source>
        <strain evidence="1 2">JCM 12255</strain>
    </source>
</reference>
<dbReference type="AlphaFoldDB" id="L9WM53"/>
<proteinExistence type="predicted"/>
<dbReference type="eggNOG" id="arCOG00239">
    <property type="taxonomic scope" value="Archaea"/>
</dbReference>
<dbReference type="STRING" id="1227499.C493_18736"/>
<dbReference type="OrthoDB" id="27846at2157"/>
<dbReference type="GO" id="GO:0006635">
    <property type="term" value="P:fatty acid beta-oxidation"/>
    <property type="evidence" value="ECO:0007669"/>
    <property type="project" value="TreeGrafter"/>
</dbReference>
<evidence type="ECO:0000313" key="2">
    <source>
        <dbReference type="Proteomes" id="UP000011602"/>
    </source>
</evidence>
<dbReference type="PANTHER" id="PTHR11941">
    <property type="entry name" value="ENOYL-COA HYDRATASE-RELATED"/>
    <property type="match status" value="1"/>
</dbReference>
<gene>
    <name evidence="1" type="ORF">C493_18736</name>
</gene>
<organism evidence="1 2">
    <name type="scientific">Natronolimnohabitans innermongolicus JCM 12255</name>
    <dbReference type="NCBI Taxonomy" id="1227499"/>
    <lineage>
        <taxon>Archaea</taxon>
        <taxon>Methanobacteriati</taxon>
        <taxon>Methanobacteriota</taxon>
        <taxon>Stenosarchaea group</taxon>
        <taxon>Halobacteria</taxon>
        <taxon>Halobacteriales</taxon>
        <taxon>Natrialbaceae</taxon>
        <taxon>Natronolimnohabitans</taxon>
    </lineage>
</organism>
<accession>L9WM53</accession>
<keyword evidence="1" id="KW-0413">Isomerase</keyword>
<name>L9WM53_9EURY</name>
<dbReference type="Gene3D" id="3.90.226.10">
    <property type="entry name" value="2-enoyl-CoA Hydratase, Chain A, domain 1"/>
    <property type="match status" value="1"/>
</dbReference>
<comment type="caution">
    <text evidence="1">The sequence shown here is derived from an EMBL/GenBank/DDBJ whole genome shotgun (WGS) entry which is preliminary data.</text>
</comment>
<dbReference type="PANTHER" id="PTHR11941:SF54">
    <property type="entry name" value="ENOYL-COA HYDRATASE, MITOCHONDRIAL"/>
    <property type="match status" value="1"/>
</dbReference>
<dbReference type="Proteomes" id="UP000011602">
    <property type="component" value="Unassembled WGS sequence"/>
</dbReference>
<dbReference type="RefSeq" id="WP_007261005.1">
    <property type="nucleotide sequence ID" value="NZ_AOHZ01000085.1"/>
</dbReference>
<dbReference type="InterPro" id="IPR029045">
    <property type="entry name" value="ClpP/crotonase-like_dom_sf"/>
</dbReference>
<dbReference type="EMBL" id="AOHZ01000085">
    <property type="protein sequence ID" value="ELY50472.1"/>
    <property type="molecule type" value="Genomic_DNA"/>
</dbReference>
<evidence type="ECO:0000313" key="1">
    <source>
        <dbReference type="EMBL" id="ELY50472.1"/>
    </source>
</evidence>
<dbReference type="Pfam" id="PF00378">
    <property type="entry name" value="ECH_1"/>
    <property type="match status" value="1"/>
</dbReference>
<keyword evidence="2" id="KW-1185">Reference proteome</keyword>
<dbReference type="SUPFAM" id="SSF52096">
    <property type="entry name" value="ClpP/crotonase"/>
    <property type="match status" value="1"/>
</dbReference>
<sequence>MSVTVDRDPELDTVAHVRLDFGDLNLLSPGALVELNEGLATVPDDASVVTVGPDASDADGDVGGLTAGLKLDEVRDLSVSEARDVLTSLYEANQRVRDLEAITVCRCGEYALGGGLELAMSCDFRIATDDAVLGLPEIDAGLVTGIQGGLLVRLVGLQAAKELIYTGEPVSGVEAEELGLVNDAVSPSAYGATVDELVETLASKSPIIAARQTQVFRALRSNGIESGIDHSLETIAACFDTHDQHEAMTAFLEKREPAFEGR</sequence>
<dbReference type="CDD" id="cd06558">
    <property type="entry name" value="crotonase-like"/>
    <property type="match status" value="1"/>
</dbReference>
<protein>
    <submittedName>
        <fullName evidence="1">Enoyl-CoA hydratase/isomerase</fullName>
    </submittedName>
</protein>
<dbReference type="GO" id="GO:0016853">
    <property type="term" value="F:isomerase activity"/>
    <property type="evidence" value="ECO:0007669"/>
    <property type="project" value="UniProtKB-KW"/>
</dbReference>
<dbReference type="InterPro" id="IPR001753">
    <property type="entry name" value="Enoyl-CoA_hydra/iso"/>
</dbReference>